<gene>
    <name evidence="1" type="ORF">VP01_333g13</name>
</gene>
<sequence length="200" mass="22885">MLIFNTKAKSYNTMLAMLMSLSCHLNQITTPMTRLIPAIMTQSTPGSLLSHSEQVRTCQYTGSVMTDLESYTQDNHELLLFRKVVVSLLRSSNYSQPIAFLSKQFPVKSVNAAIKKQMKHVWHKLRNTLLTGIVAGARTPEDPQHSRTWVGPHLRIRFCYFCLATTANHFDAESHHVSQWDQIDMQLNANHSEFVRYTNC</sequence>
<dbReference type="PROSITE" id="PS51257">
    <property type="entry name" value="PROKAR_LIPOPROTEIN"/>
    <property type="match status" value="1"/>
</dbReference>
<dbReference type="Proteomes" id="UP000037035">
    <property type="component" value="Unassembled WGS sequence"/>
</dbReference>
<accession>A0A0L6UXZ3</accession>
<dbReference type="EMBL" id="LAVV01008324">
    <property type="protein sequence ID" value="KNZ53117.1"/>
    <property type="molecule type" value="Genomic_DNA"/>
</dbReference>
<comment type="caution">
    <text evidence="1">The sequence shown here is derived from an EMBL/GenBank/DDBJ whole genome shotgun (WGS) entry which is preliminary data.</text>
</comment>
<evidence type="ECO:0000313" key="2">
    <source>
        <dbReference type="Proteomes" id="UP000037035"/>
    </source>
</evidence>
<evidence type="ECO:0000313" key="1">
    <source>
        <dbReference type="EMBL" id="KNZ53117.1"/>
    </source>
</evidence>
<dbReference type="AlphaFoldDB" id="A0A0L6UXZ3"/>
<organism evidence="1 2">
    <name type="scientific">Puccinia sorghi</name>
    <dbReference type="NCBI Taxonomy" id="27349"/>
    <lineage>
        <taxon>Eukaryota</taxon>
        <taxon>Fungi</taxon>
        <taxon>Dikarya</taxon>
        <taxon>Basidiomycota</taxon>
        <taxon>Pucciniomycotina</taxon>
        <taxon>Pucciniomycetes</taxon>
        <taxon>Pucciniales</taxon>
        <taxon>Pucciniaceae</taxon>
        <taxon>Puccinia</taxon>
    </lineage>
</organism>
<reference evidence="1 2" key="1">
    <citation type="submission" date="2015-08" db="EMBL/GenBank/DDBJ databases">
        <title>Next Generation Sequencing and Analysis of the Genome of Puccinia sorghi L Schw, the Causal Agent of Maize Common Rust.</title>
        <authorList>
            <person name="Rochi L."/>
            <person name="Burguener G."/>
            <person name="Darino M."/>
            <person name="Turjanski A."/>
            <person name="Kreff E."/>
            <person name="Dieguez M.J."/>
            <person name="Sacco F."/>
        </authorList>
    </citation>
    <scope>NUCLEOTIDE SEQUENCE [LARGE SCALE GENOMIC DNA]</scope>
    <source>
        <strain evidence="1 2">RO10H11247</strain>
    </source>
</reference>
<proteinExistence type="predicted"/>
<name>A0A0L6UXZ3_9BASI</name>
<keyword evidence="2" id="KW-1185">Reference proteome</keyword>
<dbReference type="VEuPathDB" id="FungiDB:VP01_333g13"/>
<protein>
    <submittedName>
        <fullName evidence="1">Uncharacterized protein</fullName>
    </submittedName>
</protein>